<keyword evidence="6 11" id="KW-0566">Pantothenate biosynthesis</keyword>
<dbReference type="InterPro" id="IPR036291">
    <property type="entry name" value="NAD(P)-bd_dom_sf"/>
</dbReference>
<dbReference type="EMBL" id="CP002106">
    <property type="protein sequence ID" value="ADK67903.1"/>
    <property type="molecule type" value="Genomic_DNA"/>
</dbReference>
<dbReference type="UniPathway" id="UPA00028">
    <property type="reaction ID" value="UER00004"/>
</dbReference>
<sequence>MKIAVVGAGSIGTLFSSILYKSGQDVTLVEIRPEVVSAIQERGLSVTRGDETEVLDVPITSRIEDVPDPDLIMFTVKSYDNVTAARDCLKIIGDNTTVLTLQNGVGNYETISSVVGEERTCVGTTTFGATMYEPGKTRGTATGEISIGEYAGGITERINRLADLLRTGGFIVNCVEDVNSLVWTKLAVNVGINAIGALARLKNGETHSIEPAGEIQRLAVEEFSAVARAEGIDIDYDGIYRHVVDVTVSAAVTKCSMLQDIEHRGRTEVKAINGAIVEGGKRHGIPTPVNLVLTRLVQAEQQSFGQ</sequence>
<keyword evidence="7 11" id="KW-0521">NADP</keyword>
<dbReference type="STRING" id="633147.Olsu_0790"/>
<protein>
    <recommendedName>
        <fullName evidence="5 11">2-dehydropantoate 2-reductase</fullName>
        <ecNumber evidence="4 11">1.1.1.169</ecNumber>
    </recommendedName>
    <alternativeName>
        <fullName evidence="9 11">Ketopantoate reductase</fullName>
    </alternativeName>
</protein>
<keyword evidence="15" id="KW-1185">Reference proteome</keyword>
<dbReference type="GO" id="GO:0015940">
    <property type="term" value="P:pantothenate biosynthetic process"/>
    <property type="evidence" value="ECO:0007669"/>
    <property type="project" value="UniProtKB-UniPathway"/>
</dbReference>
<feature type="domain" description="Ketopantoate reductase C-terminal" evidence="13">
    <location>
        <begin position="178"/>
        <end position="299"/>
    </location>
</feature>
<dbReference type="Proteomes" id="UP000000333">
    <property type="component" value="Chromosome"/>
</dbReference>
<dbReference type="InterPro" id="IPR013332">
    <property type="entry name" value="KPR_N"/>
</dbReference>
<dbReference type="SUPFAM" id="SSF51735">
    <property type="entry name" value="NAD(P)-binding Rossmann-fold domains"/>
    <property type="match status" value="1"/>
</dbReference>
<accession>E1QZT9</accession>
<gene>
    <name evidence="14" type="ordered locus">Olsu_0790</name>
</gene>
<evidence type="ECO:0000256" key="7">
    <source>
        <dbReference type="ARBA" id="ARBA00022857"/>
    </source>
</evidence>
<dbReference type="AlphaFoldDB" id="E1QZT9"/>
<dbReference type="SUPFAM" id="SSF48179">
    <property type="entry name" value="6-phosphogluconate dehydrogenase C-terminal domain-like"/>
    <property type="match status" value="1"/>
</dbReference>
<dbReference type="Gene3D" id="3.40.50.720">
    <property type="entry name" value="NAD(P)-binding Rossmann-like Domain"/>
    <property type="match status" value="1"/>
</dbReference>
<dbReference type="InterPro" id="IPR003710">
    <property type="entry name" value="ApbA"/>
</dbReference>
<organism evidence="14 15">
    <name type="scientific">Olsenella uli (strain ATCC 49627 / DSM 7084 / CCUG 31166 / CIP 109912 / JCM 12494 / LMG 11480 / NCIMB 702895 / VPI D76D-27C)</name>
    <name type="common">Lactobacillus uli</name>
    <dbReference type="NCBI Taxonomy" id="633147"/>
    <lineage>
        <taxon>Bacteria</taxon>
        <taxon>Bacillati</taxon>
        <taxon>Actinomycetota</taxon>
        <taxon>Coriobacteriia</taxon>
        <taxon>Coriobacteriales</taxon>
        <taxon>Atopobiaceae</taxon>
        <taxon>Olsenella</taxon>
    </lineage>
</organism>
<dbReference type="PANTHER" id="PTHR43765">
    <property type="entry name" value="2-DEHYDROPANTOATE 2-REDUCTASE-RELATED"/>
    <property type="match status" value="1"/>
</dbReference>
<dbReference type="NCBIfam" id="TIGR00745">
    <property type="entry name" value="apbA_panE"/>
    <property type="match status" value="1"/>
</dbReference>
<dbReference type="PATRIC" id="fig|633147.7.peg.758"/>
<dbReference type="GO" id="GO:0050661">
    <property type="term" value="F:NADP binding"/>
    <property type="evidence" value="ECO:0007669"/>
    <property type="project" value="TreeGrafter"/>
</dbReference>
<proteinExistence type="inferred from homology"/>
<dbReference type="PANTHER" id="PTHR43765:SF2">
    <property type="entry name" value="2-DEHYDROPANTOATE 2-REDUCTASE"/>
    <property type="match status" value="1"/>
</dbReference>
<dbReference type="EC" id="1.1.1.169" evidence="4 11"/>
<evidence type="ECO:0000256" key="3">
    <source>
        <dbReference type="ARBA" id="ARBA00007870"/>
    </source>
</evidence>
<evidence type="ECO:0000256" key="6">
    <source>
        <dbReference type="ARBA" id="ARBA00022655"/>
    </source>
</evidence>
<dbReference type="GeneID" id="78512212"/>
<dbReference type="GO" id="GO:0008677">
    <property type="term" value="F:2-dehydropantoate 2-reductase activity"/>
    <property type="evidence" value="ECO:0007669"/>
    <property type="project" value="UniProtKB-EC"/>
</dbReference>
<dbReference type="InterPro" id="IPR050838">
    <property type="entry name" value="Ketopantoate_reductase"/>
</dbReference>
<comment type="similarity">
    <text evidence="3 11">Belongs to the ketopantoate reductase family.</text>
</comment>
<name>E1QZT9_OLSUV</name>
<keyword evidence="8 11" id="KW-0560">Oxidoreductase</keyword>
<dbReference type="Pfam" id="PF08546">
    <property type="entry name" value="ApbA_C"/>
    <property type="match status" value="1"/>
</dbReference>
<feature type="domain" description="Ketopantoate reductase N-terminal" evidence="12">
    <location>
        <begin position="3"/>
        <end position="151"/>
    </location>
</feature>
<evidence type="ECO:0000259" key="12">
    <source>
        <dbReference type="Pfam" id="PF02558"/>
    </source>
</evidence>
<evidence type="ECO:0000256" key="9">
    <source>
        <dbReference type="ARBA" id="ARBA00032024"/>
    </source>
</evidence>
<evidence type="ECO:0000256" key="1">
    <source>
        <dbReference type="ARBA" id="ARBA00002919"/>
    </source>
</evidence>
<comment type="pathway">
    <text evidence="2 11">Cofactor biosynthesis; (R)-pantothenate biosynthesis; (R)-pantoate from 3-methyl-2-oxobutanoate: step 2/2.</text>
</comment>
<evidence type="ECO:0000256" key="2">
    <source>
        <dbReference type="ARBA" id="ARBA00004994"/>
    </source>
</evidence>
<dbReference type="Gene3D" id="1.10.1040.10">
    <property type="entry name" value="N-(1-d-carboxylethyl)-l-norvaline Dehydrogenase, domain 2"/>
    <property type="match status" value="1"/>
</dbReference>
<dbReference type="RefSeq" id="WP_013251655.1">
    <property type="nucleotide sequence ID" value="NC_014363.1"/>
</dbReference>
<dbReference type="eggNOG" id="COG1893">
    <property type="taxonomic scope" value="Bacteria"/>
</dbReference>
<evidence type="ECO:0000256" key="11">
    <source>
        <dbReference type="RuleBase" id="RU362068"/>
    </source>
</evidence>
<evidence type="ECO:0000313" key="14">
    <source>
        <dbReference type="EMBL" id="ADK67903.1"/>
    </source>
</evidence>
<dbReference type="InterPro" id="IPR013752">
    <property type="entry name" value="KPA_reductase"/>
</dbReference>
<comment type="function">
    <text evidence="1 11">Catalyzes the NADPH-dependent reduction of ketopantoate into pantoic acid.</text>
</comment>
<dbReference type="Pfam" id="PF02558">
    <property type="entry name" value="ApbA"/>
    <property type="match status" value="1"/>
</dbReference>
<evidence type="ECO:0000313" key="15">
    <source>
        <dbReference type="Proteomes" id="UP000000333"/>
    </source>
</evidence>
<dbReference type="InterPro" id="IPR013328">
    <property type="entry name" value="6PGD_dom2"/>
</dbReference>
<reference evidence="14 15" key="1">
    <citation type="journal article" date="2010" name="Stand. Genomic Sci.">
        <title>Complete genome sequence of Olsenella uli type strain (VPI D76D-27C).</title>
        <authorList>
            <person name="Goker M."/>
            <person name="Held B."/>
            <person name="Lucas S."/>
            <person name="Nolan M."/>
            <person name="Yasawong M."/>
            <person name="Glavina Del Rio T."/>
            <person name="Tice H."/>
            <person name="Cheng J.F."/>
            <person name="Bruce D."/>
            <person name="Detter J.C."/>
            <person name="Tapia R."/>
            <person name="Han C."/>
            <person name="Goodwin L."/>
            <person name="Pitluck S."/>
            <person name="Liolios K."/>
            <person name="Ivanova N."/>
            <person name="Mavromatis K."/>
            <person name="Mikhailova N."/>
            <person name="Pati A."/>
            <person name="Chen A."/>
            <person name="Palaniappan K."/>
            <person name="Land M."/>
            <person name="Hauser L."/>
            <person name="Chang Y.J."/>
            <person name="Jeffries C.D."/>
            <person name="Rohde M."/>
            <person name="Sikorski J."/>
            <person name="Pukall R."/>
            <person name="Woyke T."/>
            <person name="Bristow J."/>
            <person name="Eisen J.A."/>
            <person name="Markowitz V."/>
            <person name="Hugenholtz P."/>
            <person name="Kyrpides N.C."/>
            <person name="Klenk H.P."/>
            <person name="Lapidus A."/>
        </authorList>
    </citation>
    <scope>NUCLEOTIDE SEQUENCE [LARGE SCALE GENOMIC DNA]</scope>
    <source>
        <strain evidence="15">ATCC 49627 / DSM 7084 / CIP 109912 / JCM 12494 / NCIMB 702895 / VPI D76D-27C</strain>
    </source>
</reference>
<comment type="catalytic activity">
    <reaction evidence="10 11">
        <text>(R)-pantoate + NADP(+) = 2-dehydropantoate + NADPH + H(+)</text>
        <dbReference type="Rhea" id="RHEA:16233"/>
        <dbReference type="ChEBI" id="CHEBI:11561"/>
        <dbReference type="ChEBI" id="CHEBI:15378"/>
        <dbReference type="ChEBI" id="CHEBI:15980"/>
        <dbReference type="ChEBI" id="CHEBI:57783"/>
        <dbReference type="ChEBI" id="CHEBI:58349"/>
        <dbReference type="EC" id="1.1.1.169"/>
    </reaction>
</comment>
<evidence type="ECO:0000259" key="13">
    <source>
        <dbReference type="Pfam" id="PF08546"/>
    </source>
</evidence>
<dbReference type="HOGENOM" id="CLU_031468_0_0_11"/>
<dbReference type="OrthoDB" id="9796561at2"/>
<evidence type="ECO:0000256" key="8">
    <source>
        <dbReference type="ARBA" id="ARBA00023002"/>
    </source>
</evidence>
<dbReference type="KEGG" id="ols:Olsu_0790"/>
<dbReference type="InterPro" id="IPR008927">
    <property type="entry name" value="6-PGluconate_DH-like_C_sf"/>
</dbReference>
<evidence type="ECO:0000256" key="10">
    <source>
        <dbReference type="ARBA" id="ARBA00048793"/>
    </source>
</evidence>
<dbReference type="GO" id="GO:0005737">
    <property type="term" value="C:cytoplasm"/>
    <property type="evidence" value="ECO:0007669"/>
    <property type="project" value="TreeGrafter"/>
</dbReference>
<evidence type="ECO:0000256" key="4">
    <source>
        <dbReference type="ARBA" id="ARBA00013014"/>
    </source>
</evidence>
<evidence type="ECO:0000256" key="5">
    <source>
        <dbReference type="ARBA" id="ARBA00019465"/>
    </source>
</evidence>